<dbReference type="PANTHER" id="PTHR13285:SF18">
    <property type="entry name" value="PROTEIN-CYSTEINE N-PALMITOYLTRANSFERASE RASP"/>
    <property type="match status" value="1"/>
</dbReference>
<comment type="subcellular location">
    <subcellularLocation>
        <location evidence="1">Membrane</location>
        <topology evidence="1">Multi-pass membrane protein</topology>
    </subcellularLocation>
</comment>
<sequence length="569" mass="65056">MGLFSGFSQVFSLDTLDYRLTANTLRSSSPPKNHGRRQPSVSASSTTENESPASRKLREESKPSKWFSIEFFFYYIVFIVVVPLMFKVVIDVSKESHPNFPKYKHLLSPGWIPGRKVDNSDAQYQSFRNNIPILFAVLTLHSVLRRVFNVVYSRISPTPPTNSSYYASHNLNRRKIFDIIFALIFLTALHSLSVIKILVILLVNFSISFFHPSSIMVPICTWVFNITVLFANEYYSGYRYRDLLPFFVAGEGAGFGYWMDHFMGGGLLRRWEVSFKITVLRLISYNLDHYWAACRAEAGEEEEGSVLELKYSTPTLTIRRRLLYAVRLVIAILTMELALHYIYVVAISKTSSRGSWAGDTPAQLAMIGYFNLHIIWLKLLIPWRFFRLWSLVDGIDPPENMLRCMSNNFSALAFWRAWHRSFNRWIVRYIYIPLGGAKRPVINMAAVFTFVALWHDISLKLLAWGWLVVLFVIPEIVGHKIARRWQSNVTFARHMAALGGVANVLMMMAANLVGFAIGLDGLRTMVDGVFGSYGGAAFIIFSMMAIFVGVQVMFEIREAEKRHGINLKC</sequence>
<evidence type="ECO:0000313" key="9">
    <source>
        <dbReference type="Proteomes" id="UP000018144"/>
    </source>
</evidence>
<feature type="transmembrane region" description="Helical" evidence="7">
    <location>
        <begin position="530"/>
        <end position="554"/>
    </location>
</feature>
<comment type="similarity">
    <text evidence="2">Belongs to the membrane-bound acyltransferase family.</text>
</comment>
<feature type="transmembrane region" description="Helical" evidence="7">
    <location>
        <begin position="322"/>
        <end position="343"/>
    </location>
</feature>
<evidence type="ECO:0000256" key="7">
    <source>
        <dbReference type="SAM" id="Phobius"/>
    </source>
</evidence>
<evidence type="ECO:0000256" key="3">
    <source>
        <dbReference type="ARBA" id="ARBA00022692"/>
    </source>
</evidence>
<dbReference type="STRING" id="1076935.U4LWD9"/>
<evidence type="ECO:0000256" key="2">
    <source>
        <dbReference type="ARBA" id="ARBA00010323"/>
    </source>
</evidence>
<feature type="transmembrane region" description="Helical" evidence="7">
    <location>
        <begin position="71"/>
        <end position="90"/>
    </location>
</feature>
<dbReference type="OrthoDB" id="420606at2759"/>
<feature type="transmembrane region" description="Helical" evidence="7">
    <location>
        <begin position="363"/>
        <end position="381"/>
    </location>
</feature>
<accession>U4LWD9</accession>
<dbReference type="OMA" id="GWHRSYN"/>
<dbReference type="EMBL" id="HF936139">
    <property type="protein sequence ID" value="CCX33626.1"/>
    <property type="molecule type" value="Genomic_DNA"/>
</dbReference>
<organism evidence="8 9">
    <name type="scientific">Pyronema omphalodes (strain CBS 100304)</name>
    <name type="common">Pyronema confluens</name>
    <dbReference type="NCBI Taxonomy" id="1076935"/>
    <lineage>
        <taxon>Eukaryota</taxon>
        <taxon>Fungi</taxon>
        <taxon>Dikarya</taxon>
        <taxon>Ascomycota</taxon>
        <taxon>Pezizomycotina</taxon>
        <taxon>Pezizomycetes</taxon>
        <taxon>Pezizales</taxon>
        <taxon>Pyronemataceae</taxon>
        <taxon>Pyronema</taxon>
    </lineage>
</organism>
<feature type="transmembrane region" description="Helical" evidence="7">
    <location>
        <begin position="494"/>
        <end position="518"/>
    </location>
</feature>
<evidence type="ECO:0000313" key="8">
    <source>
        <dbReference type="EMBL" id="CCX33626.1"/>
    </source>
</evidence>
<dbReference type="eggNOG" id="KOG3860">
    <property type="taxonomic scope" value="Eukaryota"/>
</dbReference>
<dbReference type="GO" id="GO:0006506">
    <property type="term" value="P:GPI anchor biosynthetic process"/>
    <property type="evidence" value="ECO:0007669"/>
    <property type="project" value="TreeGrafter"/>
</dbReference>
<gene>
    <name evidence="8" type="ORF">PCON_01497</name>
</gene>
<keyword evidence="3 7" id="KW-0812">Transmembrane</keyword>
<dbReference type="Proteomes" id="UP000018144">
    <property type="component" value="Unassembled WGS sequence"/>
</dbReference>
<protein>
    <submittedName>
        <fullName evidence="8">Similar to Putative membrane-bound O-acyltransferase C24H6.01c acc. no. Q09758</fullName>
    </submittedName>
</protein>
<proteinExistence type="inferred from homology"/>
<feature type="transmembrane region" description="Helical" evidence="7">
    <location>
        <begin position="463"/>
        <end position="482"/>
    </location>
</feature>
<dbReference type="GO" id="GO:0016020">
    <property type="term" value="C:membrane"/>
    <property type="evidence" value="ECO:0007669"/>
    <property type="project" value="UniProtKB-SubCell"/>
</dbReference>
<keyword evidence="5 7" id="KW-0472">Membrane</keyword>
<evidence type="ECO:0000256" key="5">
    <source>
        <dbReference type="ARBA" id="ARBA00023136"/>
    </source>
</evidence>
<keyword evidence="4 7" id="KW-1133">Transmembrane helix</keyword>
<dbReference type="GO" id="GO:0005783">
    <property type="term" value="C:endoplasmic reticulum"/>
    <property type="evidence" value="ECO:0007669"/>
    <property type="project" value="TreeGrafter"/>
</dbReference>
<feature type="compositionally biased region" description="Polar residues" evidence="6">
    <location>
        <begin position="39"/>
        <end position="52"/>
    </location>
</feature>
<reference evidence="8 9" key="1">
    <citation type="journal article" date="2013" name="PLoS Genet.">
        <title>The genome and development-dependent transcriptomes of Pyronema confluens: a window into fungal evolution.</title>
        <authorList>
            <person name="Traeger S."/>
            <person name="Altegoer F."/>
            <person name="Freitag M."/>
            <person name="Gabaldon T."/>
            <person name="Kempken F."/>
            <person name="Kumar A."/>
            <person name="Marcet-Houben M."/>
            <person name="Poggeler S."/>
            <person name="Stajich J.E."/>
            <person name="Nowrousian M."/>
        </authorList>
    </citation>
    <scope>NUCLEOTIDE SEQUENCE [LARGE SCALE GENOMIC DNA]</scope>
    <source>
        <strain evidence="9">CBS 100304</strain>
        <tissue evidence="8">Vegetative mycelium</tissue>
    </source>
</reference>
<dbReference type="Pfam" id="PF03062">
    <property type="entry name" value="MBOAT"/>
    <property type="match status" value="1"/>
</dbReference>
<name>U4LWD9_PYROM</name>
<evidence type="ECO:0000256" key="4">
    <source>
        <dbReference type="ARBA" id="ARBA00022989"/>
    </source>
</evidence>
<dbReference type="AlphaFoldDB" id="U4LWD9"/>
<evidence type="ECO:0000256" key="1">
    <source>
        <dbReference type="ARBA" id="ARBA00004141"/>
    </source>
</evidence>
<keyword evidence="8" id="KW-0808">Transferase</keyword>
<feature type="transmembrane region" description="Helical" evidence="7">
    <location>
        <begin position="209"/>
        <end position="231"/>
    </location>
</feature>
<feature type="transmembrane region" description="Helical" evidence="7">
    <location>
        <begin position="179"/>
        <end position="203"/>
    </location>
</feature>
<dbReference type="PANTHER" id="PTHR13285">
    <property type="entry name" value="ACYLTRANSFERASE"/>
    <property type="match status" value="1"/>
</dbReference>
<keyword evidence="8" id="KW-0012">Acyltransferase</keyword>
<feature type="region of interest" description="Disordered" evidence="6">
    <location>
        <begin position="24"/>
        <end position="56"/>
    </location>
</feature>
<keyword evidence="9" id="KW-1185">Reference proteome</keyword>
<dbReference type="InterPro" id="IPR051085">
    <property type="entry name" value="MB_O-acyltransferase"/>
</dbReference>
<dbReference type="InterPro" id="IPR004299">
    <property type="entry name" value="MBOAT_fam"/>
</dbReference>
<dbReference type="GO" id="GO:0008374">
    <property type="term" value="F:O-acyltransferase activity"/>
    <property type="evidence" value="ECO:0007669"/>
    <property type="project" value="TreeGrafter"/>
</dbReference>
<evidence type="ECO:0000256" key="6">
    <source>
        <dbReference type="SAM" id="MobiDB-lite"/>
    </source>
</evidence>